<feature type="transmembrane region" description="Helical" evidence="1">
    <location>
        <begin position="7"/>
        <end position="25"/>
    </location>
</feature>
<feature type="transmembrane region" description="Helical" evidence="1">
    <location>
        <begin position="88"/>
        <end position="105"/>
    </location>
</feature>
<accession>K6PQD2</accession>
<reference evidence="2" key="2">
    <citation type="submission" date="2012-10" db="EMBL/GenBank/DDBJ databases">
        <title>Improved high-quality draft of Thermaerobacter subterraneus C21, DSM 13965.</title>
        <authorList>
            <consortium name="DOE Joint Genome Institute"/>
            <person name="Eisen J."/>
            <person name="Huntemann M."/>
            <person name="Wei C.-L."/>
            <person name="Han J."/>
            <person name="Detter J.C."/>
            <person name="Han C."/>
            <person name="Tapia R."/>
            <person name="Chen A."/>
            <person name="Kyrpides N."/>
            <person name="Mavromatis K."/>
            <person name="Markowitz V."/>
            <person name="Szeto E."/>
            <person name="Ivanova N."/>
            <person name="Mikhailova N."/>
            <person name="Ovchinnikova G."/>
            <person name="Pagani I."/>
            <person name="Pati A."/>
            <person name="Goodwin L."/>
            <person name="Nordberg H.P."/>
            <person name="Cantor M.N."/>
            <person name="Hua S.X."/>
            <person name="Woyke T."/>
            <person name="Eisen J."/>
            <person name="Klenk H.-P."/>
        </authorList>
    </citation>
    <scope>NUCLEOTIDE SEQUENCE [LARGE SCALE GENOMIC DNA]</scope>
    <source>
        <strain evidence="2">DSM 13965</strain>
    </source>
</reference>
<feature type="transmembrane region" description="Helical" evidence="1">
    <location>
        <begin position="31"/>
        <end position="49"/>
    </location>
</feature>
<evidence type="ECO:0000313" key="3">
    <source>
        <dbReference type="Proteomes" id="UP000005710"/>
    </source>
</evidence>
<keyword evidence="3" id="KW-1185">Reference proteome</keyword>
<keyword evidence="1" id="KW-1133">Transmembrane helix</keyword>
<dbReference type="Proteomes" id="UP000005710">
    <property type="component" value="Unassembled WGS sequence"/>
</dbReference>
<dbReference type="eggNOG" id="ENOG5033D22">
    <property type="taxonomic scope" value="Bacteria"/>
</dbReference>
<evidence type="ECO:0000256" key="1">
    <source>
        <dbReference type="SAM" id="Phobius"/>
    </source>
</evidence>
<dbReference type="RefSeq" id="WP_006903162.1">
    <property type="nucleotide sequence ID" value="NZ_JH976535.1"/>
</dbReference>
<feature type="transmembrane region" description="Helical" evidence="1">
    <location>
        <begin position="61"/>
        <end position="82"/>
    </location>
</feature>
<dbReference type="HOGENOM" id="CLU_128610_0_1_9"/>
<comment type="caution">
    <text evidence="2">The sequence shown here is derived from an EMBL/GenBank/DDBJ whole genome shotgun (WGS) entry which is preliminary data.</text>
</comment>
<organism evidence="2 3">
    <name type="scientific">Thermaerobacter subterraneus DSM 13965</name>
    <dbReference type="NCBI Taxonomy" id="867903"/>
    <lineage>
        <taxon>Bacteria</taxon>
        <taxon>Bacillati</taxon>
        <taxon>Bacillota</taxon>
        <taxon>Clostridia</taxon>
        <taxon>Eubacteriales</taxon>
        <taxon>Clostridiales Family XVII. Incertae Sedis</taxon>
        <taxon>Thermaerobacter</taxon>
    </lineage>
</organism>
<dbReference type="Pfam" id="PF10710">
    <property type="entry name" value="DUF2512"/>
    <property type="match status" value="1"/>
</dbReference>
<dbReference type="EMBL" id="AENY02000002">
    <property type="protein sequence ID" value="EKP95152.1"/>
    <property type="molecule type" value="Genomic_DNA"/>
</dbReference>
<gene>
    <name evidence="2" type="ORF">ThesuDRAFT_00882</name>
</gene>
<sequence>MEHGTALLIKFAAITAVLYLVLPVGGAALTMGQLLTLSLVLTVVAYVLGDRMILPAAGNAVAVLADGLLAFLILWLAGTMVAAMDLRFGAIVLATSVIGVVEFFFHRYLISRGLVQPPGSGQSSDRREA</sequence>
<reference evidence="2" key="1">
    <citation type="submission" date="2010-10" db="EMBL/GenBank/DDBJ databases">
        <authorList>
            <consortium name="US DOE Joint Genome Institute (JGI-PGF)"/>
            <person name="Lucas S."/>
            <person name="Copeland A."/>
            <person name="Lapidus A."/>
            <person name="Bruce D."/>
            <person name="Goodwin L."/>
            <person name="Pitluck S."/>
            <person name="Kyrpides N."/>
            <person name="Mavromatis K."/>
            <person name="Detter J.C."/>
            <person name="Han C."/>
            <person name="Land M."/>
            <person name="Hauser L."/>
            <person name="Markowitz V."/>
            <person name="Cheng J.-F."/>
            <person name="Hugenholtz P."/>
            <person name="Woyke T."/>
            <person name="Wu D."/>
            <person name="Pukall R."/>
            <person name="Wahrenburg C."/>
            <person name="Brambilla E."/>
            <person name="Klenk H.-P."/>
            <person name="Eisen J.A."/>
        </authorList>
    </citation>
    <scope>NUCLEOTIDE SEQUENCE [LARGE SCALE GENOMIC DNA]</scope>
    <source>
        <strain evidence="2">DSM 13965</strain>
    </source>
</reference>
<evidence type="ECO:0008006" key="4">
    <source>
        <dbReference type="Google" id="ProtNLM"/>
    </source>
</evidence>
<proteinExistence type="predicted"/>
<dbReference type="STRING" id="867903.ThesuDRAFT_00882"/>
<name>K6PQD2_9FIRM</name>
<protein>
    <recommendedName>
        <fullName evidence="4">DUF2512 family protein</fullName>
    </recommendedName>
</protein>
<dbReference type="AlphaFoldDB" id="K6PQD2"/>
<keyword evidence="1" id="KW-0812">Transmembrane</keyword>
<keyword evidence="1" id="KW-0472">Membrane</keyword>
<dbReference type="InterPro" id="IPR019649">
    <property type="entry name" value="DUF2512"/>
</dbReference>
<evidence type="ECO:0000313" key="2">
    <source>
        <dbReference type="EMBL" id="EKP95152.1"/>
    </source>
</evidence>